<accession>A0A8X6Q3M9</accession>
<protein>
    <submittedName>
        <fullName evidence="1">Uncharacterized protein</fullName>
    </submittedName>
</protein>
<evidence type="ECO:0000313" key="1">
    <source>
        <dbReference type="EMBL" id="GFU04649.1"/>
    </source>
</evidence>
<evidence type="ECO:0000313" key="2">
    <source>
        <dbReference type="Proteomes" id="UP000887013"/>
    </source>
</evidence>
<dbReference type="AlphaFoldDB" id="A0A8X6Q3M9"/>
<dbReference type="EMBL" id="BMAW01123742">
    <property type="protein sequence ID" value="GFU04649.1"/>
    <property type="molecule type" value="Genomic_DNA"/>
</dbReference>
<gene>
    <name evidence="1" type="ORF">NPIL_365951</name>
</gene>
<dbReference type="Proteomes" id="UP000887013">
    <property type="component" value="Unassembled WGS sequence"/>
</dbReference>
<comment type="caution">
    <text evidence="1">The sequence shown here is derived from an EMBL/GenBank/DDBJ whole genome shotgun (WGS) entry which is preliminary data.</text>
</comment>
<reference evidence="1" key="1">
    <citation type="submission" date="2020-08" db="EMBL/GenBank/DDBJ databases">
        <title>Multicomponent nature underlies the extraordinary mechanical properties of spider dragline silk.</title>
        <authorList>
            <person name="Kono N."/>
            <person name="Nakamura H."/>
            <person name="Mori M."/>
            <person name="Yoshida Y."/>
            <person name="Ohtoshi R."/>
            <person name="Malay A.D."/>
            <person name="Moran D.A.P."/>
            <person name="Tomita M."/>
            <person name="Numata K."/>
            <person name="Arakawa K."/>
        </authorList>
    </citation>
    <scope>NUCLEOTIDE SEQUENCE</scope>
</reference>
<organism evidence="1 2">
    <name type="scientific">Nephila pilipes</name>
    <name type="common">Giant wood spider</name>
    <name type="synonym">Nephila maculata</name>
    <dbReference type="NCBI Taxonomy" id="299642"/>
    <lineage>
        <taxon>Eukaryota</taxon>
        <taxon>Metazoa</taxon>
        <taxon>Ecdysozoa</taxon>
        <taxon>Arthropoda</taxon>
        <taxon>Chelicerata</taxon>
        <taxon>Arachnida</taxon>
        <taxon>Araneae</taxon>
        <taxon>Araneomorphae</taxon>
        <taxon>Entelegynae</taxon>
        <taxon>Araneoidea</taxon>
        <taxon>Nephilidae</taxon>
        <taxon>Nephila</taxon>
    </lineage>
</organism>
<name>A0A8X6Q3M9_NEPPI</name>
<sequence length="120" mass="13325">MMVRAPNGHICPLFTPFLRCVRVNPGRGGEVMIVCPPLPSRIQPAFIIITDGENEGPRWMVALEIFYGLVSCGKIICSNLPCLSVKTTFCGRNGRHFPPLGGYVTTRPLAKPWREKKELS</sequence>
<keyword evidence="2" id="KW-1185">Reference proteome</keyword>
<proteinExistence type="predicted"/>